<reference evidence="11" key="1">
    <citation type="submission" date="2025-08" db="UniProtKB">
        <authorList>
            <consortium name="Ensembl"/>
        </authorList>
    </citation>
    <scope>IDENTIFICATION</scope>
</reference>
<dbReference type="AlphaFoldDB" id="A0A8C3PR27"/>
<reference evidence="11" key="2">
    <citation type="submission" date="2025-09" db="UniProtKB">
        <authorList>
            <consortium name="Ensembl"/>
        </authorList>
    </citation>
    <scope>IDENTIFICATION</scope>
</reference>
<dbReference type="Pfam" id="PF00711">
    <property type="entry name" value="Defensin_beta"/>
    <property type="match status" value="1"/>
</dbReference>
<keyword evidence="5 9" id="KW-0732">Signal</keyword>
<evidence type="ECO:0000256" key="5">
    <source>
        <dbReference type="ARBA" id="ARBA00022729"/>
    </source>
</evidence>
<dbReference type="Ensembl" id="ENSCPGT00000023322.1">
    <property type="protein sequence ID" value="ENSCPGP00000021289.1"/>
    <property type="gene ID" value="ENSCPGG00000014865.1"/>
</dbReference>
<evidence type="ECO:0000256" key="7">
    <source>
        <dbReference type="ARBA" id="ARBA00023022"/>
    </source>
</evidence>
<comment type="subcellular location">
    <subcellularLocation>
        <location evidence="1">Secreted</location>
    </subcellularLocation>
</comment>
<keyword evidence="6" id="KW-0211">Defensin</keyword>
<evidence type="ECO:0000259" key="10">
    <source>
        <dbReference type="Pfam" id="PF00711"/>
    </source>
</evidence>
<dbReference type="PANTHER" id="PTHR20515">
    <property type="entry name" value="BETA-DEFENSIN"/>
    <property type="match status" value="1"/>
</dbReference>
<keyword evidence="3" id="KW-0964">Secreted</keyword>
<dbReference type="GO" id="GO:0005615">
    <property type="term" value="C:extracellular space"/>
    <property type="evidence" value="ECO:0007669"/>
    <property type="project" value="TreeGrafter"/>
</dbReference>
<keyword evidence="8" id="KW-1015">Disulfide bond</keyword>
<evidence type="ECO:0000313" key="11">
    <source>
        <dbReference type="Ensembl" id="ENSCPGP00000021289.1"/>
    </source>
</evidence>
<evidence type="ECO:0000256" key="6">
    <source>
        <dbReference type="ARBA" id="ARBA00022940"/>
    </source>
</evidence>
<dbReference type="SUPFAM" id="SSF57392">
    <property type="entry name" value="Defensin-like"/>
    <property type="match status" value="1"/>
</dbReference>
<feature type="domain" description="Beta-defensin-like" evidence="10">
    <location>
        <begin position="29"/>
        <end position="61"/>
    </location>
</feature>
<sequence>MRILYQLLVVLFVMLQGAAGQPFFPRPIDSCRAQNGLCFPGICRRPYYWIGTCNNGYSCCRRYVEVQGSLSQWLISSLDFVQSNILEAQLLTPYFSNAIEDPEGFWCCEIKRTSLHKTYWWVTWDSLFFTLQGVEVLKAPWILLGDPFFFSRTASESL</sequence>
<dbReference type="Proteomes" id="UP000694419">
    <property type="component" value="Unplaced"/>
</dbReference>
<feature type="chain" id="PRO_5034178240" description="Beta-defensin-like domain-containing protein" evidence="9">
    <location>
        <begin position="21"/>
        <end position="158"/>
    </location>
</feature>
<dbReference type="InterPro" id="IPR001855">
    <property type="entry name" value="Defensin_beta-like"/>
</dbReference>
<comment type="similarity">
    <text evidence="2">Belongs to the beta-defensin family.</text>
</comment>
<evidence type="ECO:0000256" key="8">
    <source>
        <dbReference type="ARBA" id="ARBA00023157"/>
    </source>
</evidence>
<dbReference type="GO" id="GO:0042056">
    <property type="term" value="F:chemoattractant activity"/>
    <property type="evidence" value="ECO:0007669"/>
    <property type="project" value="TreeGrafter"/>
</dbReference>
<proteinExistence type="inferred from homology"/>
<protein>
    <recommendedName>
        <fullName evidence="10">Beta-defensin-like domain-containing protein</fullName>
    </recommendedName>
</protein>
<accession>A0A8C3PR27</accession>
<keyword evidence="12" id="KW-1185">Reference proteome</keyword>
<evidence type="ECO:0000313" key="12">
    <source>
        <dbReference type="Proteomes" id="UP000694419"/>
    </source>
</evidence>
<dbReference type="GO" id="GO:0060326">
    <property type="term" value="P:cell chemotaxis"/>
    <property type="evidence" value="ECO:0007669"/>
    <property type="project" value="TreeGrafter"/>
</dbReference>
<evidence type="ECO:0000256" key="4">
    <source>
        <dbReference type="ARBA" id="ARBA00022529"/>
    </source>
</evidence>
<keyword evidence="4" id="KW-0929">Antimicrobial</keyword>
<keyword evidence="7" id="KW-0044">Antibiotic</keyword>
<feature type="signal peptide" evidence="9">
    <location>
        <begin position="1"/>
        <end position="20"/>
    </location>
</feature>
<name>A0A8C3PR27_9CHAR</name>
<evidence type="ECO:0000256" key="9">
    <source>
        <dbReference type="SAM" id="SignalP"/>
    </source>
</evidence>
<organism evidence="11 12">
    <name type="scientific">Calidris pygmaea</name>
    <name type="common">Spoon-billed sandpiper</name>
    <dbReference type="NCBI Taxonomy" id="425635"/>
    <lineage>
        <taxon>Eukaryota</taxon>
        <taxon>Metazoa</taxon>
        <taxon>Chordata</taxon>
        <taxon>Craniata</taxon>
        <taxon>Vertebrata</taxon>
        <taxon>Euteleostomi</taxon>
        <taxon>Archelosauria</taxon>
        <taxon>Archosauria</taxon>
        <taxon>Dinosauria</taxon>
        <taxon>Saurischia</taxon>
        <taxon>Theropoda</taxon>
        <taxon>Coelurosauria</taxon>
        <taxon>Aves</taxon>
        <taxon>Neognathae</taxon>
        <taxon>Neoaves</taxon>
        <taxon>Charadriiformes</taxon>
        <taxon>Scolopacidae</taxon>
        <taxon>Calidris</taxon>
    </lineage>
</organism>
<evidence type="ECO:0000256" key="2">
    <source>
        <dbReference type="ARBA" id="ARBA00007371"/>
    </source>
</evidence>
<evidence type="ECO:0000256" key="3">
    <source>
        <dbReference type="ARBA" id="ARBA00022525"/>
    </source>
</evidence>
<dbReference type="PANTHER" id="PTHR20515:SF20">
    <property type="entry name" value="GALLINACIN-1-RELATED"/>
    <property type="match status" value="1"/>
</dbReference>
<dbReference type="GO" id="GO:0031731">
    <property type="term" value="F:CCR6 chemokine receptor binding"/>
    <property type="evidence" value="ECO:0007669"/>
    <property type="project" value="TreeGrafter"/>
</dbReference>
<dbReference type="GO" id="GO:0042742">
    <property type="term" value="P:defense response to bacterium"/>
    <property type="evidence" value="ECO:0007669"/>
    <property type="project" value="UniProtKB-KW"/>
</dbReference>
<evidence type="ECO:0000256" key="1">
    <source>
        <dbReference type="ARBA" id="ARBA00004613"/>
    </source>
</evidence>